<evidence type="ECO:0000256" key="2">
    <source>
        <dbReference type="ARBA" id="ARBA00023054"/>
    </source>
</evidence>
<dbReference type="GO" id="GO:0005771">
    <property type="term" value="C:multivesicular body"/>
    <property type="evidence" value="ECO:0007669"/>
    <property type="project" value="TreeGrafter"/>
</dbReference>
<dbReference type="EMBL" id="MLKD01000009">
    <property type="protein sequence ID" value="OQE23012.1"/>
    <property type="molecule type" value="Genomic_DNA"/>
</dbReference>
<dbReference type="STRING" id="303698.A0A1V6T9G7"/>
<evidence type="ECO:0000256" key="3">
    <source>
        <dbReference type="SAM" id="Coils"/>
    </source>
</evidence>
<dbReference type="GO" id="GO:0032511">
    <property type="term" value="P:late endosome to vacuole transport via multivesicular body sorting pathway"/>
    <property type="evidence" value="ECO:0007669"/>
    <property type="project" value="TreeGrafter"/>
</dbReference>
<name>A0A1V6T9G7_9EURO</name>
<feature type="coiled-coil region" evidence="3">
    <location>
        <begin position="57"/>
        <end position="91"/>
    </location>
</feature>
<organism evidence="5 6">
    <name type="scientific">Penicillium steckii</name>
    <dbReference type="NCBI Taxonomy" id="303698"/>
    <lineage>
        <taxon>Eukaryota</taxon>
        <taxon>Fungi</taxon>
        <taxon>Dikarya</taxon>
        <taxon>Ascomycota</taxon>
        <taxon>Pezizomycotina</taxon>
        <taxon>Eurotiomycetes</taxon>
        <taxon>Eurotiomycetidae</taxon>
        <taxon>Eurotiales</taxon>
        <taxon>Aspergillaceae</taxon>
        <taxon>Penicillium</taxon>
    </lineage>
</organism>
<gene>
    <name evidence="5" type="ORF">PENSTE_c009G02556</name>
</gene>
<evidence type="ECO:0000256" key="1">
    <source>
        <dbReference type="ARBA" id="ARBA00006190"/>
    </source>
</evidence>
<dbReference type="Gene3D" id="6.10.250.1710">
    <property type="match status" value="1"/>
</dbReference>
<dbReference type="OrthoDB" id="3973241at2759"/>
<protein>
    <recommendedName>
        <fullName evidence="7">Charged multivesicular body protein 5</fullName>
    </recommendedName>
</protein>
<feature type="region of interest" description="Disordered" evidence="4">
    <location>
        <begin position="193"/>
        <end position="216"/>
    </location>
</feature>
<comment type="caution">
    <text evidence="5">The sequence shown here is derived from an EMBL/GenBank/DDBJ whole genome shotgun (WGS) entry which is preliminary data.</text>
</comment>
<evidence type="ECO:0008006" key="7">
    <source>
        <dbReference type="Google" id="ProtNLM"/>
    </source>
</evidence>
<evidence type="ECO:0000256" key="4">
    <source>
        <dbReference type="SAM" id="MobiDB-lite"/>
    </source>
</evidence>
<feature type="region of interest" description="Disordered" evidence="4">
    <location>
        <begin position="1"/>
        <end position="22"/>
    </location>
</feature>
<evidence type="ECO:0000313" key="5">
    <source>
        <dbReference type="EMBL" id="OQE23012.1"/>
    </source>
</evidence>
<evidence type="ECO:0000313" key="6">
    <source>
        <dbReference type="Proteomes" id="UP000191285"/>
    </source>
</evidence>
<dbReference type="InterPro" id="IPR005024">
    <property type="entry name" value="Snf7_fam"/>
</dbReference>
<keyword evidence="6" id="KW-1185">Reference proteome</keyword>
<sequence length="216" mass="23960">MNRLFGSKSSAPKPTLDGAIGKVDDRVASIDVKLSALNSELSTYQAKLSKMRDGPGKNALRQKALKVLQRRKQYEAQRDQLSQQSWNMEQAGMMQDNLKNVMTTVDAMKTTTKELKKQYGKVDIDKIEQMQDEMADLMEVGNEIQESISRAYDLPEEVDEADLDAELEALGEESMFESGVGEDAVPSFLQDEVAPPQFIDEPPEQNKVKEAAGGLG</sequence>
<comment type="similarity">
    <text evidence="1">Belongs to the SNF7 family.</text>
</comment>
<accession>A0A1V6T9G7</accession>
<dbReference type="Pfam" id="PF03357">
    <property type="entry name" value="Snf7"/>
    <property type="match status" value="1"/>
</dbReference>
<dbReference type="GO" id="GO:0006900">
    <property type="term" value="P:vesicle budding from membrane"/>
    <property type="evidence" value="ECO:0007669"/>
    <property type="project" value="TreeGrafter"/>
</dbReference>
<dbReference type="PANTHER" id="PTHR22761">
    <property type="entry name" value="CHARGED MULTIVESICULAR BODY PROTEIN"/>
    <property type="match status" value="1"/>
</dbReference>
<keyword evidence="2 3" id="KW-0175">Coiled coil</keyword>
<dbReference type="Proteomes" id="UP000191285">
    <property type="component" value="Unassembled WGS sequence"/>
</dbReference>
<proteinExistence type="inferred from homology"/>
<dbReference type="PANTHER" id="PTHR22761:SF12">
    <property type="entry name" value="CHARGED MULTIVESICULAR BODY PROTEIN 5"/>
    <property type="match status" value="1"/>
</dbReference>
<reference evidence="6" key="1">
    <citation type="journal article" date="2017" name="Nat. Microbiol.">
        <title>Global analysis of biosynthetic gene clusters reveals vast potential of secondary metabolite production in Penicillium species.</title>
        <authorList>
            <person name="Nielsen J.C."/>
            <person name="Grijseels S."/>
            <person name="Prigent S."/>
            <person name="Ji B."/>
            <person name="Dainat J."/>
            <person name="Nielsen K.F."/>
            <person name="Frisvad J.C."/>
            <person name="Workman M."/>
            <person name="Nielsen J."/>
        </authorList>
    </citation>
    <scope>NUCLEOTIDE SEQUENCE [LARGE SCALE GENOMIC DNA]</scope>
    <source>
        <strain evidence="6">IBT 24891</strain>
    </source>
</reference>
<dbReference type="AlphaFoldDB" id="A0A1V6T9G7"/>